<sequence>MLSSLLLVVLTQVACSPGEMSVVCSCKQGMVSACVSLAGDDARRAAQVLDEVQEVLEQASWKAGEEEKKQQLEAAAESLSQSLGSFEPPQCKGQNHHLISRLIARALEEHPTLKGLYKPRDSRFVSRAKDEQSHCGYQEWHRKVDEEVVRWLKSKPNATPKEFMDKLRDIYSRPEMKARFPNGF</sequence>
<dbReference type="AlphaFoldDB" id="A0A250JEH7"/>
<dbReference type="RefSeq" id="WP_095989637.1">
    <property type="nucleotide sequence ID" value="NZ_CP022098.1"/>
</dbReference>
<organism evidence="2 3">
    <name type="scientific">Cystobacter fuscus</name>
    <dbReference type="NCBI Taxonomy" id="43"/>
    <lineage>
        <taxon>Bacteria</taxon>
        <taxon>Pseudomonadati</taxon>
        <taxon>Myxococcota</taxon>
        <taxon>Myxococcia</taxon>
        <taxon>Myxococcales</taxon>
        <taxon>Cystobacterineae</taxon>
        <taxon>Archangiaceae</taxon>
        <taxon>Cystobacter</taxon>
    </lineage>
</organism>
<evidence type="ECO:0000313" key="3">
    <source>
        <dbReference type="Proteomes" id="UP000217257"/>
    </source>
</evidence>
<dbReference type="Proteomes" id="UP000217257">
    <property type="component" value="Chromosome"/>
</dbReference>
<accession>A0A250JEH7</accession>
<gene>
    <name evidence="2" type="ORF">CYFUS_007499</name>
</gene>
<protein>
    <submittedName>
        <fullName evidence="2">Wall-associated protein</fullName>
    </submittedName>
</protein>
<dbReference type="KEGG" id="cfus:CYFUS_007499"/>
<evidence type="ECO:0000313" key="2">
    <source>
        <dbReference type="EMBL" id="ATB42023.1"/>
    </source>
</evidence>
<reference evidence="2 3" key="1">
    <citation type="submission" date="2017-06" db="EMBL/GenBank/DDBJ databases">
        <title>Sequencing and comparative analysis of myxobacterial genomes.</title>
        <authorList>
            <person name="Rupp O."/>
            <person name="Goesmann A."/>
            <person name="Sogaard-Andersen L."/>
        </authorList>
    </citation>
    <scope>NUCLEOTIDE SEQUENCE [LARGE SCALE GENOMIC DNA]</scope>
    <source>
        <strain evidence="2 3">DSM 52655</strain>
    </source>
</reference>
<proteinExistence type="predicted"/>
<name>A0A250JEH7_9BACT</name>
<dbReference type="EMBL" id="CP022098">
    <property type="protein sequence ID" value="ATB42023.1"/>
    <property type="molecule type" value="Genomic_DNA"/>
</dbReference>
<feature type="coiled-coil region" evidence="1">
    <location>
        <begin position="49"/>
        <end position="82"/>
    </location>
</feature>
<keyword evidence="1" id="KW-0175">Coiled coil</keyword>
<evidence type="ECO:0000256" key="1">
    <source>
        <dbReference type="SAM" id="Coils"/>
    </source>
</evidence>